<protein>
    <recommendedName>
        <fullName evidence="3">DUF705 domain-containing protein</fullName>
    </recommendedName>
</protein>
<evidence type="ECO:0000313" key="2">
    <source>
        <dbReference type="Proteomes" id="UP000236379"/>
    </source>
</evidence>
<name>A0A2K3V077_9DEIO</name>
<dbReference type="Gene3D" id="3.40.50.1000">
    <property type="entry name" value="HAD superfamily/HAD-like"/>
    <property type="match status" value="1"/>
</dbReference>
<evidence type="ECO:0008006" key="3">
    <source>
        <dbReference type="Google" id="ProtNLM"/>
    </source>
</evidence>
<keyword evidence="2" id="KW-1185">Reference proteome</keyword>
<gene>
    <name evidence="1" type="ORF">CVO96_13170</name>
</gene>
<dbReference type="InterPro" id="IPR007827">
    <property type="entry name" value="DUF705"/>
</dbReference>
<dbReference type="Proteomes" id="UP000236379">
    <property type="component" value="Unassembled WGS sequence"/>
</dbReference>
<reference evidence="1 2" key="1">
    <citation type="submission" date="2018-01" db="EMBL/GenBank/DDBJ databases">
        <title>Deinococcus koreensis sp. nov., a radiation-resistant bacterium isolated from river water.</title>
        <authorList>
            <person name="Choi A."/>
        </authorList>
    </citation>
    <scope>NUCLEOTIDE SEQUENCE [LARGE SCALE GENOMIC DNA]</scope>
    <source>
        <strain evidence="1 2">SJW1-2</strain>
    </source>
</reference>
<dbReference type="InterPro" id="IPR036412">
    <property type="entry name" value="HAD-like_sf"/>
</dbReference>
<dbReference type="SUPFAM" id="SSF56784">
    <property type="entry name" value="HAD-like"/>
    <property type="match status" value="1"/>
</dbReference>
<accession>A0A2K3V077</accession>
<organism evidence="1 2">
    <name type="scientific">Deinococcus koreensis</name>
    <dbReference type="NCBI Taxonomy" id="2054903"/>
    <lineage>
        <taxon>Bacteria</taxon>
        <taxon>Thermotogati</taxon>
        <taxon>Deinococcota</taxon>
        <taxon>Deinococci</taxon>
        <taxon>Deinococcales</taxon>
        <taxon>Deinococcaceae</taxon>
        <taxon>Deinococcus</taxon>
    </lineage>
</organism>
<comment type="caution">
    <text evidence="1">The sequence shown here is derived from an EMBL/GenBank/DDBJ whole genome shotgun (WGS) entry which is preliminary data.</text>
</comment>
<dbReference type="EMBL" id="PPPD01000001">
    <property type="protein sequence ID" value="PNY82190.1"/>
    <property type="molecule type" value="Genomic_DNA"/>
</dbReference>
<proteinExistence type="predicted"/>
<sequence>MAGTTLVIYVDVDETLVRNAGRARIPIPVAIRHVRALAEQGAELYCWSSGGAAYARESAREVGLEDVFTAFLPKPQVMLDDQPVDTWRRLVQVHPLSCEDQDVDTYRAALNRGCPAG</sequence>
<evidence type="ECO:0000313" key="1">
    <source>
        <dbReference type="EMBL" id="PNY82190.1"/>
    </source>
</evidence>
<dbReference type="AlphaFoldDB" id="A0A2K3V077"/>
<dbReference type="Pfam" id="PF05152">
    <property type="entry name" value="DUF705"/>
    <property type="match status" value="1"/>
</dbReference>
<dbReference type="InterPro" id="IPR023214">
    <property type="entry name" value="HAD_sf"/>
</dbReference>
<dbReference type="OrthoDB" id="517203at2"/>